<feature type="domain" description="Rhamnogalacturonan I lyase beta-sheet" evidence="2">
    <location>
        <begin position="46"/>
        <end position="130"/>
    </location>
</feature>
<keyword evidence="1" id="KW-0732">Signal</keyword>
<dbReference type="Proteomes" id="UP000007054">
    <property type="component" value="Chromosome"/>
</dbReference>
<dbReference type="PANTHER" id="PTHR43118:SF1">
    <property type="entry name" value="RHAMNOGALACTURONAN LYASE (EUROFUNG)"/>
    <property type="match status" value="1"/>
</dbReference>
<dbReference type="InterPro" id="IPR041624">
    <property type="entry name" value="RGI_lyase"/>
</dbReference>
<dbReference type="KEGG" id="rch:RUM_12640"/>
<dbReference type="HOGENOM" id="CLU_1702950_0_0_9"/>
<feature type="signal peptide" evidence="1">
    <location>
        <begin position="1"/>
        <end position="25"/>
    </location>
</feature>
<feature type="chain" id="PRO_5038374194" description="Rhamnogalacturonan I lyase beta-sheet domain-containing protein" evidence="1">
    <location>
        <begin position="26"/>
        <end position="154"/>
    </location>
</feature>
<evidence type="ECO:0000256" key="1">
    <source>
        <dbReference type="SAM" id="SignalP"/>
    </source>
</evidence>
<evidence type="ECO:0000259" key="2">
    <source>
        <dbReference type="Pfam" id="PF18370"/>
    </source>
</evidence>
<dbReference type="AlphaFoldDB" id="D4LCQ1"/>
<reference evidence="3" key="2">
    <citation type="submission" date="2010-03" db="EMBL/GenBank/DDBJ databases">
        <authorList>
            <person name="Pajon A."/>
        </authorList>
    </citation>
    <scope>NUCLEOTIDE SEQUENCE</scope>
    <source>
        <strain evidence="3">Type strain: 18P13</strain>
    </source>
</reference>
<keyword evidence="4" id="KW-1185">Reference proteome</keyword>
<evidence type="ECO:0000313" key="3">
    <source>
        <dbReference type="EMBL" id="CBL17396.1"/>
    </source>
</evidence>
<dbReference type="PANTHER" id="PTHR43118">
    <property type="entry name" value="RHAMNOGALACTURONAN LYASE (EUROFUNG)"/>
    <property type="match status" value="1"/>
</dbReference>
<dbReference type="RefSeq" id="WP_015558303.1">
    <property type="nucleotide sequence ID" value="NC_021039.1"/>
</dbReference>
<reference evidence="3" key="1">
    <citation type="submission" date="2010-03" db="EMBL/GenBank/DDBJ databases">
        <title>The genome sequence of Ruminococcus sp. 18P13.</title>
        <authorList>
            <consortium name="metaHIT consortium -- http://www.metahit.eu/"/>
            <person name="Pajon A."/>
            <person name="Turner K."/>
            <person name="Parkhill J."/>
            <person name="Bernalier A."/>
        </authorList>
    </citation>
    <scope>NUCLEOTIDE SEQUENCE [LARGE SCALE GENOMIC DNA]</scope>
    <source>
        <strain evidence="3">Type strain: 18P13</strain>
    </source>
</reference>
<name>D4LCQ1_RUMC1</name>
<accession>D4LCQ1</accession>
<dbReference type="EMBL" id="FP929052">
    <property type="protein sequence ID" value="CBL17396.1"/>
    <property type="molecule type" value="Genomic_DNA"/>
</dbReference>
<dbReference type="STRING" id="213810.RUM_12640"/>
<dbReference type="BioCyc" id="RCHA213810:RUM_RS06105-MONOMER"/>
<protein>
    <recommendedName>
        <fullName evidence="2">Rhamnogalacturonan I lyase beta-sheet domain-containing protein</fullName>
    </recommendedName>
</protein>
<evidence type="ECO:0000313" key="4">
    <source>
        <dbReference type="Proteomes" id="UP000007054"/>
    </source>
</evidence>
<dbReference type="Pfam" id="PF18370">
    <property type="entry name" value="RGI_lyase"/>
    <property type="match status" value="1"/>
</dbReference>
<sequence length="154" mass="16094">MKGIFKRTIAAALGVLCAVPFAAMSQPDSQPVTVHAASVRTDSSGRKMEYLDRGVYAVNAGNAVFVSWRSLEEDPAGCAFNLYRTTDGTTTKLNASPITGGTNYTDTTADQTKDNTYFVKMVTGGAETATDGSFTLKAGGSIFTKGNAGAAQVM</sequence>
<proteinExistence type="predicted"/>
<dbReference type="Gene3D" id="2.60.40.10">
    <property type="entry name" value="Immunoglobulins"/>
    <property type="match status" value="1"/>
</dbReference>
<dbReference type="InterPro" id="IPR034641">
    <property type="entry name" value="RGL11"/>
</dbReference>
<gene>
    <name evidence="3" type="ordered locus">RUM_12640</name>
</gene>
<organism evidence="3 4">
    <name type="scientific">Ruminococcus champanellensis (strain DSM 18848 / JCM 17042 / KCTC 15320 / 18P13)</name>
    <dbReference type="NCBI Taxonomy" id="213810"/>
    <lineage>
        <taxon>Bacteria</taxon>
        <taxon>Bacillati</taxon>
        <taxon>Bacillota</taxon>
        <taxon>Clostridia</taxon>
        <taxon>Eubacteriales</taxon>
        <taxon>Oscillospiraceae</taxon>
        <taxon>Ruminococcus</taxon>
    </lineage>
</organism>
<dbReference type="PATRIC" id="fig|213810.4.peg.1158"/>
<dbReference type="InterPro" id="IPR013783">
    <property type="entry name" value="Ig-like_fold"/>
</dbReference>
<dbReference type="GeneID" id="83155997"/>